<name>A0AAV4N3D3_CAEEX</name>
<feature type="compositionally biased region" description="Basic and acidic residues" evidence="1">
    <location>
        <begin position="67"/>
        <end position="86"/>
    </location>
</feature>
<organism evidence="2 3">
    <name type="scientific">Caerostris extrusa</name>
    <name type="common">Bark spider</name>
    <name type="synonym">Caerostris bankana</name>
    <dbReference type="NCBI Taxonomy" id="172846"/>
    <lineage>
        <taxon>Eukaryota</taxon>
        <taxon>Metazoa</taxon>
        <taxon>Ecdysozoa</taxon>
        <taxon>Arthropoda</taxon>
        <taxon>Chelicerata</taxon>
        <taxon>Arachnida</taxon>
        <taxon>Araneae</taxon>
        <taxon>Araneomorphae</taxon>
        <taxon>Entelegynae</taxon>
        <taxon>Araneoidea</taxon>
        <taxon>Araneidae</taxon>
        <taxon>Caerostris</taxon>
    </lineage>
</organism>
<dbReference type="EMBL" id="BPLR01020449">
    <property type="protein sequence ID" value="GIX78923.1"/>
    <property type="molecule type" value="Genomic_DNA"/>
</dbReference>
<reference evidence="2 3" key="1">
    <citation type="submission" date="2021-06" db="EMBL/GenBank/DDBJ databases">
        <title>Caerostris extrusa draft genome.</title>
        <authorList>
            <person name="Kono N."/>
            <person name="Arakawa K."/>
        </authorList>
    </citation>
    <scope>NUCLEOTIDE SEQUENCE [LARGE SCALE GENOMIC DNA]</scope>
</reference>
<sequence length="86" mass="10121">MHVHPPNRGALAIKTFFPLSIVYDDIMGDFRDRLKDKSYRILQQANKVIWVEPRYHPTKHGGGNLESPRRSRQKPEVKQNIREVEL</sequence>
<evidence type="ECO:0000313" key="2">
    <source>
        <dbReference type="EMBL" id="GIX78923.1"/>
    </source>
</evidence>
<proteinExistence type="predicted"/>
<evidence type="ECO:0000313" key="3">
    <source>
        <dbReference type="Proteomes" id="UP001054945"/>
    </source>
</evidence>
<keyword evidence="3" id="KW-1185">Reference proteome</keyword>
<protein>
    <submittedName>
        <fullName evidence="2">Uncharacterized protein</fullName>
    </submittedName>
</protein>
<evidence type="ECO:0000256" key="1">
    <source>
        <dbReference type="SAM" id="MobiDB-lite"/>
    </source>
</evidence>
<feature type="region of interest" description="Disordered" evidence="1">
    <location>
        <begin position="53"/>
        <end position="86"/>
    </location>
</feature>
<accession>A0AAV4N3D3</accession>
<dbReference type="AlphaFoldDB" id="A0AAV4N3D3"/>
<dbReference type="Proteomes" id="UP001054945">
    <property type="component" value="Unassembled WGS sequence"/>
</dbReference>
<comment type="caution">
    <text evidence="2">The sequence shown here is derived from an EMBL/GenBank/DDBJ whole genome shotgun (WGS) entry which is preliminary data.</text>
</comment>
<gene>
    <name evidence="2" type="ORF">CEXT_520431</name>
</gene>